<dbReference type="Pfam" id="PF03259">
    <property type="entry name" value="Robl_LC7"/>
    <property type="match status" value="1"/>
</dbReference>
<dbReference type="AlphaFoldDB" id="A0AAQ4DY97"/>
<comment type="caution">
    <text evidence="4">The sequence shown here is derived from an EMBL/GenBank/DDBJ whole genome shotgun (WGS) entry which is preliminary data.</text>
</comment>
<evidence type="ECO:0000259" key="3">
    <source>
        <dbReference type="SMART" id="SM00960"/>
    </source>
</evidence>
<feature type="region of interest" description="Disordered" evidence="2">
    <location>
        <begin position="1"/>
        <end position="25"/>
    </location>
</feature>
<gene>
    <name evidence="4" type="ORF">V5799_005781</name>
</gene>
<dbReference type="SMART" id="SM00960">
    <property type="entry name" value="Robl_LC7"/>
    <property type="match status" value="1"/>
</dbReference>
<accession>A0AAQ4DY97</accession>
<proteinExistence type="inferred from homology"/>
<organism evidence="4 5">
    <name type="scientific">Amblyomma americanum</name>
    <name type="common">Lone star tick</name>
    <dbReference type="NCBI Taxonomy" id="6943"/>
    <lineage>
        <taxon>Eukaryota</taxon>
        <taxon>Metazoa</taxon>
        <taxon>Ecdysozoa</taxon>
        <taxon>Arthropoda</taxon>
        <taxon>Chelicerata</taxon>
        <taxon>Arachnida</taxon>
        <taxon>Acari</taxon>
        <taxon>Parasitiformes</taxon>
        <taxon>Ixodida</taxon>
        <taxon>Ixodoidea</taxon>
        <taxon>Ixodidae</taxon>
        <taxon>Amblyomminae</taxon>
        <taxon>Amblyomma</taxon>
    </lineage>
</organism>
<dbReference type="Gene3D" id="3.30.450.30">
    <property type="entry name" value="Dynein light chain 2a, cytoplasmic"/>
    <property type="match status" value="1"/>
</dbReference>
<evidence type="ECO:0000256" key="2">
    <source>
        <dbReference type="SAM" id="MobiDB-lite"/>
    </source>
</evidence>
<name>A0AAQ4DY97_AMBAM</name>
<comment type="similarity">
    <text evidence="1">Belongs to the GAMAD family.</text>
</comment>
<dbReference type="EMBL" id="JARKHS020025462">
    <property type="protein sequence ID" value="KAK8767437.1"/>
    <property type="molecule type" value="Genomic_DNA"/>
</dbReference>
<reference evidence="4 5" key="1">
    <citation type="journal article" date="2023" name="Arcadia Sci">
        <title>De novo assembly of a long-read Amblyomma americanum tick genome.</title>
        <authorList>
            <person name="Chou S."/>
            <person name="Poskanzer K.E."/>
            <person name="Rollins M."/>
            <person name="Thuy-Boun P.S."/>
        </authorList>
    </citation>
    <scope>NUCLEOTIDE SEQUENCE [LARGE SCALE GENOMIC DNA]</scope>
    <source>
        <strain evidence="4">F_SG_1</strain>
        <tissue evidence="4">Salivary glands</tissue>
    </source>
</reference>
<evidence type="ECO:0000313" key="4">
    <source>
        <dbReference type="EMBL" id="KAK8767437.1"/>
    </source>
</evidence>
<feature type="compositionally biased region" description="Low complexity" evidence="2">
    <location>
        <begin position="1"/>
        <end position="12"/>
    </location>
</feature>
<protein>
    <recommendedName>
        <fullName evidence="3">Roadblock/LAMTOR2 domain-containing protein</fullName>
    </recommendedName>
</protein>
<keyword evidence="5" id="KW-1185">Reference proteome</keyword>
<dbReference type="SUPFAM" id="SSF103196">
    <property type="entry name" value="Roadblock/LC7 domain"/>
    <property type="match status" value="1"/>
</dbReference>
<feature type="domain" description="Roadblock/LAMTOR2" evidence="3">
    <location>
        <begin position="27"/>
        <end position="116"/>
    </location>
</feature>
<evidence type="ECO:0000313" key="5">
    <source>
        <dbReference type="Proteomes" id="UP001321473"/>
    </source>
</evidence>
<dbReference type="Proteomes" id="UP001321473">
    <property type="component" value="Unassembled WGS sequence"/>
</dbReference>
<dbReference type="InterPro" id="IPR004942">
    <property type="entry name" value="Roadblock/LAMTOR2_dom"/>
</dbReference>
<sequence length="125" mass="13161">MASPASNARSSGDGSGSGRGGVASEEVEQVFRSLRGHGRVLGVVATTADGALIKSTLEDDKMTEHYAQLAAGICEQARSATADGGPADEPTFFKMKTRRHEIVISPSKKYTLMVLTEVPPPTVEQ</sequence>
<evidence type="ECO:0000256" key="1">
    <source>
        <dbReference type="ARBA" id="ARBA00007191"/>
    </source>
</evidence>
<dbReference type="PANTHER" id="PTHR10779">
    <property type="entry name" value="DYNEIN LIGHT CHAIN ROADBLOCK"/>
    <property type="match status" value="1"/>
</dbReference>